<evidence type="ECO:0000259" key="4">
    <source>
        <dbReference type="Pfam" id="PF07992"/>
    </source>
</evidence>
<protein>
    <submittedName>
        <fullName evidence="5">FAD-dependent oxidoreductase</fullName>
    </submittedName>
</protein>
<keyword evidence="2" id="KW-0285">Flavoprotein</keyword>
<dbReference type="PRINTS" id="PR00411">
    <property type="entry name" value="PNDRDTASEI"/>
</dbReference>
<dbReference type="PANTHER" id="PTHR43429:SF3">
    <property type="entry name" value="NITRITE REDUCTASE [NAD(P)H]"/>
    <property type="match status" value="1"/>
</dbReference>
<organism evidence="5 6">
    <name type="scientific">Lawsonibacter faecis</name>
    <dbReference type="NCBI Taxonomy" id="2763052"/>
    <lineage>
        <taxon>Bacteria</taxon>
        <taxon>Bacillati</taxon>
        <taxon>Bacillota</taxon>
        <taxon>Clostridia</taxon>
        <taxon>Eubacteriales</taxon>
        <taxon>Oscillospiraceae</taxon>
        <taxon>Lawsonibacter</taxon>
    </lineage>
</organism>
<evidence type="ECO:0000313" key="6">
    <source>
        <dbReference type="Proteomes" id="UP000607645"/>
    </source>
</evidence>
<feature type="domain" description="FAD/NAD(P)-binding" evidence="4">
    <location>
        <begin position="5"/>
        <end position="302"/>
    </location>
</feature>
<keyword evidence="3" id="KW-0274">FAD</keyword>
<keyword evidence="6" id="KW-1185">Reference proteome</keyword>
<dbReference type="Proteomes" id="UP000607645">
    <property type="component" value="Unassembled WGS sequence"/>
</dbReference>
<sequence>MEYRELAVIGNGCAGLACIRALRACGDKRPILVLSDTRWPAYNPMLTTYFAGGKISREQMFLFGRNEDLRTKLDAEIWEGFRAADLDAEGRVIRDQTGRTVSYGQCLVATGASPILPRTPGMTRQTVFFMRTMDDALRLRRRLEEQPPRSAAVIGASMVGVKVMELLHARGCRVTLADLAPHILPGAASPECAREMERRLESRSVRLCLGVTADRLEPDGTLVLSSGERLESDLTVVCIGVRSNLDFLRPGQVETDRGLLVDEYMRTSAPGLYAAGDAAQGRELLSGESMVIGLLANARRQGRTAGRNLAGVKTPYPGNVLHNITHFMDMEFLGAGSVRSYDQVRCMSRGDSFAQLFWTKGRLTGVNLLNGGAVAGPARQALFRQALRAGGQPPEIPDEQNLLLRDLEKELVQPWT</sequence>
<dbReference type="Gene3D" id="3.50.50.60">
    <property type="entry name" value="FAD/NAD(P)-binding domain"/>
    <property type="match status" value="2"/>
</dbReference>
<proteinExistence type="predicted"/>
<dbReference type="InterPro" id="IPR023753">
    <property type="entry name" value="FAD/NAD-binding_dom"/>
</dbReference>
<dbReference type="PROSITE" id="PS51257">
    <property type="entry name" value="PROKAR_LIPOPROTEIN"/>
    <property type="match status" value="1"/>
</dbReference>
<dbReference type="AlphaFoldDB" id="A0A8J6JEE8"/>
<comment type="cofactor">
    <cofactor evidence="1">
        <name>FAD</name>
        <dbReference type="ChEBI" id="CHEBI:57692"/>
    </cofactor>
</comment>
<dbReference type="EMBL" id="JACOPQ010000011">
    <property type="protein sequence ID" value="MBC5738041.1"/>
    <property type="molecule type" value="Genomic_DNA"/>
</dbReference>
<evidence type="ECO:0000256" key="1">
    <source>
        <dbReference type="ARBA" id="ARBA00001974"/>
    </source>
</evidence>
<gene>
    <name evidence="5" type="ORF">H8S62_13595</name>
</gene>
<dbReference type="PRINTS" id="PR00368">
    <property type="entry name" value="FADPNR"/>
</dbReference>
<comment type="caution">
    <text evidence="5">The sequence shown here is derived from an EMBL/GenBank/DDBJ whole genome shotgun (WGS) entry which is preliminary data.</text>
</comment>
<evidence type="ECO:0000256" key="2">
    <source>
        <dbReference type="ARBA" id="ARBA00022630"/>
    </source>
</evidence>
<dbReference type="Pfam" id="PF07992">
    <property type="entry name" value="Pyr_redox_2"/>
    <property type="match status" value="1"/>
</dbReference>
<name>A0A8J6JEE8_9FIRM</name>
<dbReference type="GO" id="GO:0016491">
    <property type="term" value="F:oxidoreductase activity"/>
    <property type="evidence" value="ECO:0007669"/>
    <property type="project" value="InterPro"/>
</dbReference>
<dbReference type="InterPro" id="IPR050260">
    <property type="entry name" value="FAD-bd_OxRdtase"/>
</dbReference>
<accession>A0A8J6JEE8</accession>
<dbReference type="PANTHER" id="PTHR43429">
    <property type="entry name" value="PYRIDINE NUCLEOTIDE-DISULFIDE OXIDOREDUCTASE DOMAIN-CONTAINING"/>
    <property type="match status" value="1"/>
</dbReference>
<dbReference type="RefSeq" id="WP_186919835.1">
    <property type="nucleotide sequence ID" value="NZ_JACOPQ010000011.1"/>
</dbReference>
<reference evidence="5" key="1">
    <citation type="submission" date="2020-08" db="EMBL/GenBank/DDBJ databases">
        <title>Genome public.</title>
        <authorList>
            <person name="Liu C."/>
            <person name="Sun Q."/>
        </authorList>
    </citation>
    <scope>NUCLEOTIDE SEQUENCE</scope>
    <source>
        <strain evidence="5">NSJ-52</strain>
    </source>
</reference>
<evidence type="ECO:0000256" key="3">
    <source>
        <dbReference type="ARBA" id="ARBA00022827"/>
    </source>
</evidence>
<dbReference type="InterPro" id="IPR036188">
    <property type="entry name" value="FAD/NAD-bd_sf"/>
</dbReference>
<evidence type="ECO:0000313" key="5">
    <source>
        <dbReference type="EMBL" id="MBC5738041.1"/>
    </source>
</evidence>
<dbReference type="SUPFAM" id="SSF51905">
    <property type="entry name" value="FAD/NAD(P)-binding domain"/>
    <property type="match status" value="1"/>
</dbReference>